<keyword evidence="2" id="KW-0472">Membrane</keyword>
<dbReference type="EMBL" id="JADNYJ010000076">
    <property type="protein sequence ID" value="KAF8890259.1"/>
    <property type="molecule type" value="Genomic_DNA"/>
</dbReference>
<gene>
    <name evidence="3" type="ORF">CPB84DRAFT_1849154</name>
</gene>
<evidence type="ECO:0000313" key="3">
    <source>
        <dbReference type="EMBL" id="KAF8890259.1"/>
    </source>
</evidence>
<dbReference type="InterPro" id="IPR027796">
    <property type="entry name" value="OTT_1508_deam-like"/>
</dbReference>
<feature type="transmembrane region" description="Helical" evidence="2">
    <location>
        <begin position="12"/>
        <end position="30"/>
    </location>
</feature>
<protein>
    <submittedName>
        <fullName evidence="3">Uncharacterized protein</fullName>
    </submittedName>
</protein>
<evidence type="ECO:0000256" key="1">
    <source>
        <dbReference type="SAM" id="MobiDB-lite"/>
    </source>
</evidence>
<feature type="compositionally biased region" description="Basic and acidic residues" evidence="1">
    <location>
        <begin position="691"/>
        <end position="701"/>
    </location>
</feature>
<name>A0A9P5TL95_GYMJU</name>
<feature type="region of interest" description="Disordered" evidence="1">
    <location>
        <begin position="676"/>
        <end position="723"/>
    </location>
</feature>
<evidence type="ECO:0000256" key="2">
    <source>
        <dbReference type="SAM" id="Phobius"/>
    </source>
</evidence>
<reference evidence="3" key="1">
    <citation type="submission" date="2020-11" db="EMBL/GenBank/DDBJ databases">
        <authorList>
            <consortium name="DOE Joint Genome Institute"/>
            <person name="Ahrendt S."/>
            <person name="Riley R."/>
            <person name="Andreopoulos W."/>
            <person name="LaButti K."/>
            <person name="Pangilinan J."/>
            <person name="Ruiz-duenas F.J."/>
            <person name="Barrasa J.M."/>
            <person name="Sanchez-Garcia M."/>
            <person name="Camarero S."/>
            <person name="Miyauchi S."/>
            <person name="Serrano A."/>
            <person name="Linde D."/>
            <person name="Babiker R."/>
            <person name="Drula E."/>
            <person name="Ayuso-Fernandez I."/>
            <person name="Pacheco R."/>
            <person name="Padilla G."/>
            <person name="Ferreira P."/>
            <person name="Barriuso J."/>
            <person name="Kellner H."/>
            <person name="Castanera R."/>
            <person name="Alfaro M."/>
            <person name="Ramirez L."/>
            <person name="Pisabarro A.G."/>
            <person name="Kuo A."/>
            <person name="Tritt A."/>
            <person name="Lipzen A."/>
            <person name="He G."/>
            <person name="Yan M."/>
            <person name="Ng V."/>
            <person name="Cullen D."/>
            <person name="Martin F."/>
            <person name="Rosso M.-N."/>
            <person name="Henrissat B."/>
            <person name="Hibbett D."/>
            <person name="Martinez A.T."/>
            <person name="Grigoriev I.V."/>
        </authorList>
    </citation>
    <scope>NUCLEOTIDE SEQUENCE</scope>
    <source>
        <strain evidence="3">AH 44721</strain>
    </source>
</reference>
<keyword evidence="4" id="KW-1185">Reference proteome</keyword>
<proteinExistence type="predicted"/>
<dbReference type="AlphaFoldDB" id="A0A9P5TL95"/>
<dbReference type="OrthoDB" id="3070351at2759"/>
<feature type="compositionally biased region" description="Acidic residues" evidence="1">
    <location>
        <begin position="702"/>
        <end position="723"/>
    </location>
</feature>
<sequence>MPFWSSGEREDILLYRALTTFLSLLPLLSYIHSDVKVYKDLQDAERSALFLLRLFAIMAVINHKILAIAEKRVGDHLQLQTPQKTDTLCTHVVIGQNTFMPPKLELTSATWRAKLYIITTSFEKFLRRLNNAQLSVPHFQALENVKEVTFNESRLLKVQFGPDITEMTARMLDSQFMKEVVLNMEGLNISLEVPKLLEQALLDKESPVAANSTLQIPEKLQAVKTLDGPLWRPRFQKLPQGPKDWKLRNFHRNVIRATLIGDGLTILVESYALQVHLRNIEALLKENTPTEPITLKNLFAVQDELIVKEDLYTATAQVNPQNAEDFPVWIRYKEWIRLLIIQLDAADRFVDQVLPYTGLSIELIQAPVIDQNMANLNQLQDLLCPKDEGDALANELEMYDPLYGLQEATSEGTSGETSEETSEGTPEEGEPPVAMSGDSVYEKESALIRTCIQAALNWPKVEVDWSEDFKLAIKYWQQNRIKDAVETLTGLASTIGIPEWEIRLNRLVKWILECPTESPVEKLESMSASLVFYAFLQDYSKNPAQFHGTIHAEVCLCSLLEVANNQREQGVLTGEQVKKLKGISRQIGVSRPCCPSCKAFFHSLNADKGEDKYHVSELHNIWSACTLPSWTPPETVKDLNDKHSQDLRSRLLELFSSKDQEDAVLARPSSMASCRLSSGNLKIPTMDEGMDDLKRLTKKDEEDNEYGYEDEDEDEDEDEGESE</sequence>
<dbReference type="Proteomes" id="UP000724874">
    <property type="component" value="Unassembled WGS sequence"/>
</dbReference>
<feature type="region of interest" description="Disordered" evidence="1">
    <location>
        <begin position="408"/>
        <end position="436"/>
    </location>
</feature>
<dbReference type="Pfam" id="PF14441">
    <property type="entry name" value="OTT_1508_deam"/>
    <property type="match status" value="1"/>
</dbReference>
<feature type="compositionally biased region" description="Acidic residues" evidence="1">
    <location>
        <begin position="417"/>
        <end position="430"/>
    </location>
</feature>
<keyword evidence="2" id="KW-0812">Transmembrane</keyword>
<organism evidence="3 4">
    <name type="scientific">Gymnopilus junonius</name>
    <name type="common">Spectacular rustgill mushroom</name>
    <name type="synonym">Gymnopilus spectabilis subsp. junonius</name>
    <dbReference type="NCBI Taxonomy" id="109634"/>
    <lineage>
        <taxon>Eukaryota</taxon>
        <taxon>Fungi</taxon>
        <taxon>Dikarya</taxon>
        <taxon>Basidiomycota</taxon>
        <taxon>Agaricomycotina</taxon>
        <taxon>Agaricomycetes</taxon>
        <taxon>Agaricomycetidae</taxon>
        <taxon>Agaricales</taxon>
        <taxon>Agaricineae</taxon>
        <taxon>Hymenogastraceae</taxon>
        <taxon>Gymnopilus</taxon>
    </lineage>
</organism>
<accession>A0A9P5TL95</accession>
<comment type="caution">
    <text evidence="3">The sequence shown here is derived from an EMBL/GenBank/DDBJ whole genome shotgun (WGS) entry which is preliminary data.</text>
</comment>
<keyword evidence="2" id="KW-1133">Transmembrane helix</keyword>
<evidence type="ECO:0000313" key="4">
    <source>
        <dbReference type="Proteomes" id="UP000724874"/>
    </source>
</evidence>